<dbReference type="InterPro" id="IPR036291">
    <property type="entry name" value="NAD(P)-bd_dom_sf"/>
</dbReference>
<gene>
    <name evidence="6" type="ORF">SAMN05216529_105211</name>
</gene>
<dbReference type="SUPFAM" id="SSF50129">
    <property type="entry name" value="GroES-like"/>
    <property type="match status" value="1"/>
</dbReference>
<dbReference type="Gene3D" id="3.40.50.720">
    <property type="entry name" value="NAD(P)-binding Rossmann-like Domain"/>
    <property type="match status" value="1"/>
</dbReference>
<comment type="cofactor">
    <cofactor evidence="4">
        <name>Zn(2+)</name>
        <dbReference type="ChEBI" id="CHEBI:29105"/>
    </cofactor>
</comment>
<dbReference type="Pfam" id="PF08240">
    <property type="entry name" value="ADH_N"/>
    <property type="match status" value="1"/>
</dbReference>
<dbReference type="Gene3D" id="3.90.180.10">
    <property type="entry name" value="Medium-chain alcohol dehydrogenases, catalytic domain"/>
    <property type="match status" value="1"/>
</dbReference>
<dbReference type="AlphaFoldDB" id="A0A315ZX48"/>
<evidence type="ECO:0000256" key="1">
    <source>
        <dbReference type="ARBA" id="ARBA00022723"/>
    </source>
</evidence>
<evidence type="ECO:0000256" key="3">
    <source>
        <dbReference type="ARBA" id="ARBA00023002"/>
    </source>
</evidence>
<keyword evidence="3" id="KW-0560">Oxidoreductase</keyword>
<dbReference type="PANTHER" id="PTHR43401:SF2">
    <property type="entry name" value="L-THREONINE 3-DEHYDROGENASE"/>
    <property type="match status" value="1"/>
</dbReference>
<evidence type="ECO:0000256" key="2">
    <source>
        <dbReference type="ARBA" id="ARBA00022833"/>
    </source>
</evidence>
<comment type="similarity">
    <text evidence="4">Belongs to the zinc-containing alcohol dehydrogenase family.</text>
</comment>
<dbReference type="InterPro" id="IPR011032">
    <property type="entry name" value="GroES-like_sf"/>
</dbReference>
<dbReference type="OrthoDB" id="9777057at2"/>
<dbReference type="InterPro" id="IPR050129">
    <property type="entry name" value="Zn_alcohol_dh"/>
</dbReference>
<proteinExistence type="inferred from homology"/>
<dbReference type="InterPro" id="IPR013154">
    <property type="entry name" value="ADH-like_N"/>
</dbReference>
<name>A0A315ZX48_9FIRM</name>
<dbReference type="InterPro" id="IPR002328">
    <property type="entry name" value="ADH_Zn_CS"/>
</dbReference>
<dbReference type="RefSeq" id="WP_109710939.1">
    <property type="nucleotide sequence ID" value="NZ_QGDS01000005.1"/>
</dbReference>
<organism evidence="6 7">
    <name type="scientific">Faecalicatena contorta</name>
    <dbReference type="NCBI Taxonomy" id="39482"/>
    <lineage>
        <taxon>Bacteria</taxon>
        <taxon>Bacillati</taxon>
        <taxon>Bacillota</taxon>
        <taxon>Clostridia</taxon>
        <taxon>Lachnospirales</taxon>
        <taxon>Lachnospiraceae</taxon>
        <taxon>Faecalicatena</taxon>
    </lineage>
</organism>
<feature type="domain" description="Enoyl reductase (ER)" evidence="5">
    <location>
        <begin position="3"/>
        <end position="339"/>
    </location>
</feature>
<evidence type="ECO:0000259" key="5">
    <source>
        <dbReference type="SMART" id="SM00829"/>
    </source>
</evidence>
<reference evidence="7" key="1">
    <citation type="submission" date="2017-07" db="EMBL/GenBank/DDBJ databases">
        <authorList>
            <person name="Varghese N."/>
            <person name="Submissions S."/>
        </authorList>
    </citation>
    <scope>NUCLEOTIDE SEQUENCE [LARGE SCALE GENOMIC DNA]</scope>
    <source>
        <strain evidence="7">NLAE-zl-C134</strain>
    </source>
</reference>
<keyword evidence="1 4" id="KW-0479">Metal-binding</keyword>
<dbReference type="GO" id="GO:0008270">
    <property type="term" value="F:zinc ion binding"/>
    <property type="evidence" value="ECO:0007669"/>
    <property type="project" value="InterPro"/>
</dbReference>
<dbReference type="InterPro" id="IPR013149">
    <property type="entry name" value="ADH-like_C"/>
</dbReference>
<evidence type="ECO:0000313" key="6">
    <source>
        <dbReference type="EMBL" id="SUQ14236.1"/>
    </source>
</evidence>
<keyword evidence="2 4" id="KW-0862">Zinc</keyword>
<keyword evidence="7" id="KW-1185">Reference proteome</keyword>
<dbReference type="EMBL" id="UHJJ01000005">
    <property type="protein sequence ID" value="SUQ14236.1"/>
    <property type="molecule type" value="Genomic_DNA"/>
</dbReference>
<protein>
    <submittedName>
        <fullName evidence="6">Threonine 3-dehydrogenase</fullName>
    </submittedName>
</protein>
<sequence>MSKMMDAVVFTENGRYEVITRKVPELTRDEDVKIKILRASICGTDVHILHNPPGIRATKGIILGHECVGEVVETGDGVRTLKKGDRVILDNNLPCGVCPACQSGSSNLCTKMASMGVHIDGVFAQYAVAPEQQMAVLDDMVSLDEAIFAEPLNCVMGAVKKLKVMPGDTVLILGGGPIGLYFTTLMRLCGAGRVLVSEISAFRKEYALGQGADRVIDPSAEDLNEEILKETGGIGADIVIDAVGVLLPEAIKAVKKGGSILLFGQNGMVRQELCQNDITAKGITIYGNYIGNYTLGNVTRLLKSKRCDFSRMITHRLPLKEFGTGLAAMQEGKALEVVLYPQNDAEKAAGK</sequence>
<dbReference type="PROSITE" id="PS00059">
    <property type="entry name" value="ADH_ZINC"/>
    <property type="match status" value="1"/>
</dbReference>
<dbReference type="Pfam" id="PF00107">
    <property type="entry name" value="ADH_zinc_N"/>
    <property type="match status" value="1"/>
</dbReference>
<dbReference type="InterPro" id="IPR020843">
    <property type="entry name" value="ER"/>
</dbReference>
<accession>A0A315ZX48</accession>
<dbReference type="SMART" id="SM00829">
    <property type="entry name" value="PKS_ER"/>
    <property type="match status" value="1"/>
</dbReference>
<dbReference type="GO" id="GO:0016491">
    <property type="term" value="F:oxidoreductase activity"/>
    <property type="evidence" value="ECO:0007669"/>
    <property type="project" value="UniProtKB-KW"/>
</dbReference>
<dbReference type="PANTHER" id="PTHR43401">
    <property type="entry name" value="L-THREONINE 3-DEHYDROGENASE"/>
    <property type="match status" value="1"/>
</dbReference>
<dbReference type="SUPFAM" id="SSF51735">
    <property type="entry name" value="NAD(P)-binding Rossmann-fold domains"/>
    <property type="match status" value="1"/>
</dbReference>
<evidence type="ECO:0000256" key="4">
    <source>
        <dbReference type="RuleBase" id="RU361277"/>
    </source>
</evidence>
<dbReference type="Proteomes" id="UP000254051">
    <property type="component" value="Unassembled WGS sequence"/>
</dbReference>
<evidence type="ECO:0000313" key="7">
    <source>
        <dbReference type="Proteomes" id="UP000254051"/>
    </source>
</evidence>